<keyword evidence="1" id="KW-0472">Membrane</keyword>
<evidence type="ECO:0000313" key="3">
    <source>
        <dbReference type="Proteomes" id="UP000266861"/>
    </source>
</evidence>
<sequence>MKVTQAVKIIFKKQRNVVLLLSIVQLFVILPWSSKASTFSLFTKKSPFWLIATVQSLYFYLTSSSHSRRGR</sequence>
<keyword evidence="3" id="KW-1185">Reference proteome</keyword>
<keyword evidence="1" id="KW-0812">Transmembrane</keyword>
<keyword evidence="1" id="KW-1133">Transmembrane helix</keyword>
<organism evidence="2 3">
    <name type="scientific">Diversispora epigaea</name>
    <dbReference type="NCBI Taxonomy" id="1348612"/>
    <lineage>
        <taxon>Eukaryota</taxon>
        <taxon>Fungi</taxon>
        <taxon>Fungi incertae sedis</taxon>
        <taxon>Mucoromycota</taxon>
        <taxon>Glomeromycotina</taxon>
        <taxon>Glomeromycetes</taxon>
        <taxon>Diversisporales</taxon>
        <taxon>Diversisporaceae</taxon>
        <taxon>Diversispora</taxon>
    </lineage>
</organism>
<name>A0A397I0W5_9GLOM</name>
<comment type="caution">
    <text evidence="2">The sequence shown here is derived from an EMBL/GenBank/DDBJ whole genome shotgun (WGS) entry which is preliminary data.</text>
</comment>
<evidence type="ECO:0000256" key="1">
    <source>
        <dbReference type="SAM" id="Phobius"/>
    </source>
</evidence>
<feature type="transmembrane region" description="Helical" evidence="1">
    <location>
        <begin position="46"/>
        <end position="63"/>
    </location>
</feature>
<accession>A0A397I0W5</accession>
<proteinExistence type="predicted"/>
<dbReference type="EMBL" id="PQFF01000275">
    <property type="protein sequence ID" value="RHZ67426.1"/>
    <property type="molecule type" value="Genomic_DNA"/>
</dbReference>
<protein>
    <submittedName>
        <fullName evidence="2">Uncharacterized protein</fullName>
    </submittedName>
</protein>
<gene>
    <name evidence="2" type="ORF">Glove_301g31</name>
</gene>
<evidence type="ECO:0000313" key="2">
    <source>
        <dbReference type="EMBL" id="RHZ67426.1"/>
    </source>
</evidence>
<dbReference type="AlphaFoldDB" id="A0A397I0W5"/>
<dbReference type="Proteomes" id="UP000266861">
    <property type="component" value="Unassembled WGS sequence"/>
</dbReference>
<reference evidence="2 3" key="1">
    <citation type="submission" date="2018-08" db="EMBL/GenBank/DDBJ databases">
        <title>Genome and evolution of the arbuscular mycorrhizal fungus Diversispora epigaea (formerly Glomus versiforme) and its bacterial endosymbionts.</title>
        <authorList>
            <person name="Sun X."/>
            <person name="Fei Z."/>
            <person name="Harrison M."/>
        </authorList>
    </citation>
    <scope>NUCLEOTIDE SEQUENCE [LARGE SCALE GENOMIC DNA]</scope>
    <source>
        <strain evidence="2 3">IT104</strain>
    </source>
</reference>